<dbReference type="EMBL" id="CACSIP010000001">
    <property type="protein sequence ID" value="CAA0082528.1"/>
    <property type="molecule type" value="Genomic_DNA"/>
</dbReference>
<proteinExistence type="predicted"/>
<dbReference type="Proteomes" id="UP000430146">
    <property type="component" value="Unassembled WGS sequence"/>
</dbReference>
<gene>
    <name evidence="1" type="ORF">AELLOGFF_00466</name>
</gene>
<name>A0A5S9N1N9_MYCVN</name>
<dbReference type="OrthoDB" id="4376745at2"/>
<keyword evidence="2" id="KW-1185">Reference proteome</keyword>
<organism evidence="1 2">
    <name type="scientific">Mycolicibacterium vanbaalenii</name>
    <name type="common">Mycobacterium vanbaalenii</name>
    <dbReference type="NCBI Taxonomy" id="110539"/>
    <lineage>
        <taxon>Bacteria</taxon>
        <taxon>Bacillati</taxon>
        <taxon>Actinomycetota</taxon>
        <taxon>Actinomycetes</taxon>
        <taxon>Mycobacteriales</taxon>
        <taxon>Mycobacteriaceae</taxon>
        <taxon>Mycolicibacterium</taxon>
    </lineage>
</organism>
<protein>
    <submittedName>
        <fullName evidence="1">Uncharacterized protein</fullName>
    </submittedName>
</protein>
<evidence type="ECO:0000313" key="2">
    <source>
        <dbReference type="Proteomes" id="UP000430146"/>
    </source>
</evidence>
<accession>A0A5S9N1N9</accession>
<sequence>MLPSRSRLERWNPDSLAFTGQAVKDSGRAVAGAVTTMSNNIDTMPETRAWSGDAHAAASKMLGRAAEAASALAAYTKAVGAAFRDGAGTIGEARTALLNKADEIDTSGQLHVSDQWVVLITGAAMTAEQAAALERRAQAEQITVNGLLLAVGAADDDTAAAVTAAAKKHGFEAPDPTGLDNLLPGMPRPSDEVPSPAAATGLMQQAMLRDIDMSQTIRDTAVEVDGDTTTTTHTMQDGSKQVVTEDNEYRWDRGPTLRVTHYDNDGNFLSQTSTVTWKDSTTYSLRGATTTSTRLADGTLLESHRWPNGRTEAKVYTPDGREGDIPIEILSNPPTAIAGGALTGLERYVGQGGSIPGLSADALKNVGVGAKFAGPAVGIAETLFNVAGAQSAFERCVDTYTGAGSVAGGFAPLLVPGAGWITAGIMSIGGSQVVGAFGTFLGNQFCSR</sequence>
<reference evidence="1 2" key="1">
    <citation type="submission" date="2019-11" db="EMBL/GenBank/DDBJ databases">
        <authorList>
            <person name="Holert J."/>
        </authorList>
    </citation>
    <scope>NUCLEOTIDE SEQUENCE [LARGE SCALE GENOMIC DNA]</scope>
    <source>
        <strain evidence="1">BC8_1</strain>
    </source>
</reference>
<evidence type="ECO:0000313" key="1">
    <source>
        <dbReference type="EMBL" id="CAA0082528.1"/>
    </source>
</evidence>
<dbReference type="RefSeq" id="WP_159228732.1">
    <property type="nucleotide sequence ID" value="NZ_CACSIP010000001.1"/>
</dbReference>
<dbReference type="AlphaFoldDB" id="A0A5S9N1N9"/>